<dbReference type="GO" id="GO:0016301">
    <property type="term" value="F:kinase activity"/>
    <property type="evidence" value="ECO:0007669"/>
    <property type="project" value="UniProtKB-KW"/>
</dbReference>
<proteinExistence type="predicted"/>
<keyword evidence="3" id="KW-1185">Reference proteome</keyword>
<evidence type="ECO:0000313" key="2">
    <source>
        <dbReference type="EMBL" id="MCI40781.1"/>
    </source>
</evidence>
<name>A0A392RVW1_9FABA</name>
<reference evidence="2 3" key="1">
    <citation type="journal article" date="2018" name="Front. Plant Sci.">
        <title>Red Clover (Trifolium pratense) and Zigzag Clover (T. medium) - A Picture of Genomic Similarities and Differences.</title>
        <authorList>
            <person name="Dluhosova J."/>
            <person name="Istvanek J."/>
            <person name="Nedelnik J."/>
            <person name="Repkova J."/>
        </authorList>
    </citation>
    <scope>NUCLEOTIDE SEQUENCE [LARGE SCALE GENOMIC DNA]</scope>
    <source>
        <strain evidence="3">cv. 10/8</strain>
        <tissue evidence="2">Leaf</tissue>
    </source>
</reference>
<dbReference type="PANTHER" id="PTHR37610:SF100">
    <property type="entry name" value="COPIA-LIKE POLYPROTEIN_RETROTRANSPOSON"/>
    <property type="match status" value="1"/>
</dbReference>
<keyword evidence="2" id="KW-0418">Kinase</keyword>
<organism evidence="2 3">
    <name type="scientific">Trifolium medium</name>
    <dbReference type="NCBI Taxonomy" id="97028"/>
    <lineage>
        <taxon>Eukaryota</taxon>
        <taxon>Viridiplantae</taxon>
        <taxon>Streptophyta</taxon>
        <taxon>Embryophyta</taxon>
        <taxon>Tracheophyta</taxon>
        <taxon>Spermatophyta</taxon>
        <taxon>Magnoliopsida</taxon>
        <taxon>eudicotyledons</taxon>
        <taxon>Gunneridae</taxon>
        <taxon>Pentapetalae</taxon>
        <taxon>rosids</taxon>
        <taxon>fabids</taxon>
        <taxon>Fabales</taxon>
        <taxon>Fabaceae</taxon>
        <taxon>Papilionoideae</taxon>
        <taxon>50 kb inversion clade</taxon>
        <taxon>NPAAA clade</taxon>
        <taxon>Hologalegina</taxon>
        <taxon>IRL clade</taxon>
        <taxon>Trifolieae</taxon>
        <taxon>Trifolium</taxon>
    </lineage>
</organism>
<dbReference type="AlphaFoldDB" id="A0A392RVW1"/>
<keyword evidence="2" id="KW-0808">Transferase</keyword>
<feature type="non-terminal residue" evidence="2">
    <location>
        <position position="87"/>
    </location>
</feature>
<protein>
    <submittedName>
        <fullName evidence="2">Receptor-like serine/threonine kinase</fullName>
    </submittedName>
</protein>
<comment type="caution">
    <text evidence="2">The sequence shown here is derived from an EMBL/GenBank/DDBJ whole genome shotgun (WGS) entry which is preliminary data.</text>
</comment>
<sequence length="87" mass="9724">MPPRVTPPDPVLDQSSPFFVHSGDDPSSVTVTPLLNGSNYHSWSRSMRRALGAKMKLEFINGTITIPDDDFDPTFRAWNRCNMLVSS</sequence>
<dbReference type="Proteomes" id="UP000265520">
    <property type="component" value="Unassembled WGS sequence"/>
</dbReference>
<dbReference type="InterPro" id="IPR029472">
    <property type="entry name" value="Copia-like_N"/>
</dbReference>
<dbReference type="EMBL" id="LXQA010283951">
    <property type="protein sequence ID" value="MCI40781.1"/>
    <property type="molecule type" value="Genomic_DNA"/>
</dbReference>
<evidence type="ECO:0000259" key="1">
    <source>
        <dbReference type="Pfam" id="PF14244"/>
    </source>
</evidence>
<dbReference type="PANTHER" id="PTHR37610">
    <property type="entry name" value="CCHC-TYPE DOMAIN-CONTAINING PROTEIN"/>
    <property type="match status" value="1"/>
</dbReference>
<feature type="domain" description="Retrotransposon Copia-like N-terminal" evidence="1">
    <location>
        <begin position="21"/>
        <end position="67"/>
    </location>
</feature>
<dbReference type="Pfam" id="PF14244">
    <property type="entry name" value="Retrotran_gag_3"/>
    <property type="match status" value="1"/>
</dbReference>
<evidence type="ECO:0000313" key="3">
    <source>
        <dbReference type="Proteomes" id="UP000265520"/>
    </source>
</evidence>
<accession>A0A392RVW1</accession>
<keyword evidence="2" id="KW-0675">Receptor</keyword>